<dbReference type="SMART" id="SM00355">
    <property type="entry name" value="ZnF_C2H2"/>
    <property type="match status" value="9"/>
</dbReference>
<feature type="domain" description="C2H2-type" evidence="13">
    <location>
        <begin position="104"/>
        <end position="131"/>
    </location>
</feature>
<protein>
    <recommendedName>
        <fullName evidence="13">C2H2-type domain-containing protein</fullName>
    </recommendedName>
</protein>
<feature type="compositionally biased region" description="Basic and acidic residues" evidence="12">
    <location>
        <begin position="327"/>
        <end position="338"/>
    </location>
</feature>
<dbReference type="FunFam" id="3.30.160.60:FF:002343">
    <property type="entry name" value="Zinc finger protein 33A"/>
    <property type="match status" value="1"/>
</dbReference>
<evidence type="ECO:0000256" key="8">
    <source>
        <dbReference type="ARBA" id="ARBA00023125"/>
    </source>
</evidence>
<dbReference type="GO" id="GO:0005654">
    <property type="term" value="C:nucleoplasm"/>
    <property type="evidence" value="ECO:0007669"/>
    <property type="project" value="TreeGrafter"/>
</dbReference>
<dbReference type="Pfam" id="PF13894">
    <property type="entry name" value="zf-C2H2_4"/>
    <property type="match status" value="1"/>
</dbReference>
<keyword evidence="6" id="KW-0862">Zinc</keyword>
<comment type="subcellular location">
    <subcellularLocation>
        <location evidence="1">Nucleus</location>
    </subcellularLocation>
</comment>
<evidence type="ECO:0000313" key="15">
    <source>
        <dbReference type="Proteomes" id="UP001497482"/>
    </source>
</evidence>
<dbReference type="FunFam" id="3.30.160.60:FF:000759">
    <property type="entry name" value="zinc finger protein 16"/>
    <property type="match status" value="1"/>
</dbReference>
<dbReference type="PANTHER" id="PTHR24399:SF23">
    <property type="entry name" value="C2H2-TYPE DOMAIN-CONTAINING PROTEIN"/>
    <property type="match status" value="1"/>
</dbReference>
<evidence type="ECO:0000256" key="4">
    <source>
        <dbReference type="ARBA" id="ARBA00022737"/>
    </source>
</evidence>
<dbReference type="FunFam" id="3.30.160.60:FF:001527">
    <property type="entry name" value="Zinc finger protein"/>
    <property type="match status" value="1"/>
</dbReference>
<gene>
    <name evidence="14" type="ORF">KC01_LOCUS16128</name>
</gene>
<keyword evidence="3" id="KW-0479">Metal-binding</keyword>
<evidence type="ECO:0000256" key="6">
    <source>
        <dbReference type="ARBA" id="ARBA00022833"/>
    </source>
</evidence>
<keyword evidence="4" id="KW-0677">Repeat</keyword>
<dbReference type="Pfam" id="PF12874">
    <property type="entry name" value="zf-met"/>
    <property type="match status" value="1"/>
</dbReference>
<evidence type="ECO:0000259" key="13">
    <source>
        <dbReference type="PROSITE" id="PS50157"/>
    </source>
</evidence>
<proteinExistence type="inferred from homology"/>
<dbReference type="GO" id="GO:0001227">
    <property type="term" value="F:DNA-binding transcription repressor activity, RNA polymerase II-specific"/>
    <property type="evidence" value="ECO:0007669"/>
    <property type="project" value="TreeGrafter"/>
</dbReference>
<keyword evidence="7" id="KW-0805">Transcription regulation</keyword>
<dbReference type="PROSITE" id="PS00028">
    <property type="entry name" value="ZINC_FINGER_C2H2_1"/>
    <property type="match status" value="9"/>
</dbReference>
<feature type="domain" description="C2H2-type" evidence="13">
    <location>
        <begin position="132"/>
        <end position="159"/>
    </location>
</feature>
<dbReference type="FunFam" id="3.30.160.60:FF:000925">
    <property type="entry name" value="Zinc finger protein 668"/>
    <property type="match status" value="1"/>
</dbReference>
<evidence type="ECO:0000256" key="10">
    <source>
        <dbReference type="ARBA" id="ARBA00023242"/>
    </source>
</evidence>
<keyword evidence="9" id="KW-0804">Transcription</keyword>
<feature type="domain" description="C2H2-type" evidence="13">
    <location>
        <begin position="188"/>
        <end position="215"/>
    </location>
</feature>
<dbReference type="AlphaFoldDB" id="A0AAV2K8C9"/>
<evidence type="ECO:0000256" key="9">
    <source>
        <dbReference type="ARBA" id="ARBA00023163"/>
    </source>
</evidence>
<feature type="domain" description="C2H2-type" evidence="13">
    <location>
        <begin position="74"/>
        <end position="102"/>
    </location>
</feature>
<keyword evidence="8" id="KW-0238">DNA-binding</keyword>
<evidence type="ECO:0000256" key="3">
    <source>
        <dbReference type="ARBA" id="ARBA00022723"/>
    </source>
</evidence>
<keyword evidence="5 11" id="KW-0863">Zinc-finger</keyword>
<dbReference type="SUPFAM" id="SSF57667">
    <property type="entry name" value="beta-beta-alpha zinc fingers"/>
    <property type="match status" value="5"/>
</dbReference>
<feature type="domain" description="C2H2-type" evidence="13">
    <location>
        <begin position="216"/>
        <end position="243"/>
    </location>
</feature>
<organism evidence="14 15">
    <name type="scientific">Knipowitschia caucasica</name>
    <name type="common">Caucasian dwarf goby</name>
    <name type="synonym">Pomatoschistus caucasicus</name>
    <dbReference type="NCBI Taxonomy" id="637954"/>
    <lineage>
        <taxon>Eukaryota</taxon>
        <taxon>Metazoa</taxon>
        <taxon>Chordata</taxon>
        <taxon>Craniata</taxon>
        <taxon>Vertebrata</taxon>
        <taxon>Euteleostomi</taxon>
        <taxon>Actinopterygii</taxon>
        <taxon>Neopterygii</taxon>
        <taxon>Teleostei</taxon>
        <taxon>Neoteleostei</taxon>
        <taxon>Acanthomorphata</taxon>
        <taxon>Gobiaria</taxon>
        <taxon>Gobiiformes</taxon>
        <taxon>Gobioidei</taxon>
        <taxon>Gobiidae</taxon>
        <taxon>Gobiinae</taxon>
        <taxon>Knipowitschia</taxon>
    </lineage>
</organism>
<dbReference type="Pfam" id="PF00096">
    <property type="entry name" value="zf-C2H2"/>
    <property type="match status" value="6"/>
</dbReference>
<name>A0AAV2K8C9_KNICA</name>
<feature type="domain" description="C2H2-type" evidence="13">
    <location>
        <begin position="244"/>
        <end position="271"/>
    </location>
</feature>
<feature type="domain" description="C2H2-type" evidence="13">
    <location>
        <begin position="160"/>
        <end position="187"/>
    </location>
</feature>
<accession>A0AAV2K8C9</accession>
<evidence type="ECO:0000256" key="5">
    <source>
        <dbReference type="ARBA" id="ARBA00022771"/>
    </source>
</evidence>
<dbReference type="GO" id="GO:0008270">
    <property type="term" value="F:zinc ion binding"/>
    <property type="evidence" value="ECO:0007669"/>
    <property type="project" value="UniProtKB-KW"/>
</dbReference>
<evidence type="ECO:0000256" key="12">
    <source>
        <dbReference type="SAM" id="MobiDB-lite"/>
    </source>
</evidence>
<sequence length="527" mass="58976">MLASFNDFRLQGLLSDITIKRTFHYEKSFLKHRSTYHGMAAEMVHRCEICQQTFANRSNMKTHERHVHSSERLFSCIICSKTFKRKKDVVRHQRQVHERDNQKYVCSVCGKSLSCKAGLQLHERIHNGTKPYQCSLCESKFTQKTALNMHYRTHTGERPFACTMCDSRFTQKHMLTNHIRSHTGEKPYMCELCGKSFSSREYLRHHLNIHTGAKPFKCEHCQRGFSQRNSLNQHLKIHTGDRPYSCTSCEKQFTQLNALQRHQRIHTGEKPFMCNMCNRTFTDKSTLRRHTTTHSSDAPWTSFLVVLEGNIEDKRLPSEQKNIAADNKSKKSPERRTEDEDEGVKLQTQPETTESSTEASTEATTEATTVAIPPDWASHGAIALVSHAALGGLTVIQTEIPAGTKLQEMVTSDSTGAHLLTLADSAVTAPFSLASTMGQSISATDIPTVSIANGALTIVSESQSVCTPSVLEVAASQTILASDTDGKANDEDILVPNAEIETVVETEASVEMEAVKEDDEDEEGKKP</sequence>
<evidence type="ECO:0000256" key="11">
    <source>
        <dbReference type="PROSITE-ProRule" id="PRU00042"/>
    </source>
</evidence>
<dbReference type="FunFam" id="3.30.160.60:FF:000446">
    <property type="entry name" value="Zinc finger protein"/>
    <property type="match status" value="1"/>
</dbReference>
<dbReference type="Proteomes" id="UP001497482">
    <property type="component" value="Chromosome 17"/>
</dbReference>
<evidence type="ECO:0000313" key="14">
    <source>
        <dbReference type="EMBL" id="CAL1585974.1"/>
    </source>
</evidence>
<dbReference type="PROSITE" id="PS50157">
    <property type="entry name" value="ZINC_FINGER_C2H2_2"/>
    <property type="match status" value="9"/>
</dbReference>
<dbReference type="FunFam" id="3.30.160.60:FF:002716">
    <property type="entry name" value="Zinc finger protein 212"/>
    <property type="match status" value="1"/>
</dbReference>
<dbReference type="PANTHER" id="PTHR24399">
    <property type="entry name" value="ZINC FINGER AND BTB DOMAIN-CONTAINING"/>
    <property type="match status" value="1"/>
</dbReference>
<feature type="domain" description="C2H2-type" evidence="13">
    <location>
        <begin position="272"/>
        <end position="299"/>
    </location>
</feature>
<dbReference type="GO" id="GO:0000978">
    <property type="term" value="F:RNA polymerase II cis-regulatory region sequence-specific DNA binding"/>
    <property type="evidence" value="ECO:0007669"/>
    <property type="project" value="TreeGrafter"/>
</dbReference>
<reference evidence="14 15" key="1">
    <citation type="submission" date="2024-04" db="EMBL/GenBank/DDBJ databases">
        <authorList>
            <person name="Waldvogel A.-M."/>
            <person name="Schoenle A."/>
        </authorList>
    </citation>
    <scope>NUCLEOTIDE SEQUENCE [LARGE SCALE GENOMIC DNA]</scope>
</reference>
<evidence type="ECO:0000256" key="7">
    <source>
        <dbReference type="ARBA" id="ARBA00023015"/>
    </source>
</evidence>
<dbReference type="InterPro" id="IPR013087">
    <property type="entry name" value="Znf_C2H2_type"/>
</dbReference>
<evidence type="ECO:0000256" key="1">
    <source>
        <dbReference type="ARBA" id="ARBA00004123"/>
    </source>
</evidence>
<comment type="similarity">
    <text evidence="2">Belongs to the krueppel C2H2-type zinc-finger protein family.</text>
</comment>
<feature type="domain" description="C2H2-type" evidence="13">
    <location>
        <begin position="45"/>
        <end position="73"/>
    </location>
</feature>
<keyword evidence="10" id="KW-0539">Nucleus</keyword>
<feature type="compositionally biased region" description="Low complexity" evidence="12">
    <location>
        <begin position="351"/>
        <end position="366"/>
    </location>
</feature>
<evidence type="ECO:0000256" key="2">
    <source>
        <dbReference type="ARBA" id="ARBA00006991"/>
    </source>
</evidence>
<dbReference type="FunFam" id="3.30.160.60:FF:000709">
    <property type="entry name" value="GDNF-inducible zinc finger protein 1"/>
    <property type="match status" value="1"/>
</dbReference>
<dbReference type="Gene3D" id="3.30.160.60">
    <property type="entry name" value="Classic Zinc Finger"/>
    <property type="match status" value="9"/>
</dbReference>
<dbReference type="InterPro" id="IPR036236">
    <property type="entry name" value="Znf_C2H2_sf"/>
</dbReference>
<keyword evidence="15" id="KW-1185">Reference proteome</keyword>
<dbReference type="EMBL" id="OZ035839">
    <property type="protein sequence ID" value="CAL1585974.1"/>
    <property type="molecule type" value="Genomic_DNA"/>
</dbReference>
<feature type="region of interest" description="Disordered" evidence="12">
    <location>
        <begin position="317"/>
        <end position="366"/>
    </location>
</feature>